<reference evidence="1" key="1">
    <citation type="journal article" date="2019" name="BMC Genomics">
        <title>A new reference genome for Sorghum bicolor reveals high levels of sequence similarity between sweet and grain genotypes: implications for the genetics of sugar metabolism.</title>
        <authorList>
            <person name="Cooper E.A."/>
            <person name="Brenton Z.W."/>
            <person name="Flinn B.S."/>
            <person name="Jenkins J."/>
            <person name="Shu S."/>
            <person name="Flowers D."/>
            <person name="Luo F."/>
            <person name="Wang Y."/>
            <person name="Xia P."/>
            <person name="Barry K."/>
            <person name="Daum C."/>
            <person name="Lipzen A."/>
            <person name="Yoshinaga Y."/>
            <person name="Schmutz J."/>
            <person name="Saski C."/>
            <person name="Vermerris W."/>
            <person name="Kresovich S."/>
        </authorList>
    </citation>
    <scope>NUCLEOTIDE SEQUENCE</scope>
</reference>
<evidence type="ECO:0000313" key="1">
    <source>
        <dbReference type="EMBL" id="KAG0527565.1"/>
    </source>
</evidence>
<evidence type="ECO:0000313" key="2">
    <source>
        <dbReference type="Proteomes" id="UP000807115"/>
    </source>
</evidence>
<organism evidence="1 2">
    <name type="scientific">Sorghum bicolor</name>
    <name type="common">Sorghum</name>
    <name type="synonym">Sorghum vulgare</name>
    <dbReference type="NCBI Taxonomy" id="4558"/>
    <lineage>
        <taxon>Eukaryota</taxon>
        <taxon>Viridiplantae</taxon>
        <taxon>Streptophyta</taxon>
        <taxon>Embryophyta</taxon>
        <taxon>Tracheophyta</taxon>
        <taxon>Spermatophyta</taxon>
        <taxon>Magnoliopsida</taxon>
        <taxon>Liliopsida</taxon>
        <taxon>Poales</taxon>
        <taxon>Poaceae</taxon>
        <taxon>PACMAD clade</taxon>
        <taxon>Panicoideae</taxon>
        <taxon>Andropogonodae</taxon>
        <taxon>Andropogoneae</taxon>
        <taxon>Sorghinae</taxon>
        <taxon>Sorghum</taxon>
    </lineage>
</organism>
<accession>A0A921QVL1</accession>
<dbReference type="Proteomes" id="UP000807115">
    <property type="component" value="Chromosome 6"/>
</dbReference>
<reference evidence="1" key="2">
    <citation type="submission" date="2020-10" db="EMBL/GenBank/DDBJ databases">
        <authorList>
            <person name="Cooper E.A."/>
            <person name="Brenton Z.W."/>
            <person name="Flinn B.S."/>
            <person name="Jenkins J."/>
            <person name="Shu S."/>
            <person name="Flowers D."/>
            <person name="Luo F."/>
            <person name="Wang Y."/>
            <person name="Xia P."/>
            <person name="Barry K."/>
            <person name="Daum C."/>
            <person name="Lipzen A."/>
            <person name="Yoshinaga Y."/>
            <person name="Schmutz J."/>
            <person name="Saski C."/>
            <person name="Vermerris W."/>
            <person name="Kresovich S."/>
        </authorList>
    </citation>
    <scope>NUCLEOTIDE SEQUENCE</scope>
</reference>
<comment type="caution">
    <text evidence="1">The sequence shown here is derived from an EMBL/GenBank/DDBJ whole genome shotgun (WGS) entry which is preliminary data.</text>
</comment>
<sequence length="80" mass="8662">MVIVVAEGAGRTSSPRACALLTPLSQQRCSKRRALAILFWSTAPCTAPWLGFQSSIDLRCALAVMLSQPDHVLTEQYASL</sequence>
<protein>
    <submittedName>
        <fullName evidence="1">Uncharacterized protein</fullName>
    </submittedName>
</protein>
<dbReference type="EMBL" id="CM027685">
    <property type="protein sequence ID" value="KAG0527565.1"/>
    <property type="molecule type" value="Genomic_DNA"/>
</dbReference>
<name>A0A921QVL1_SORBI</name>
<dbReference type="AlphaFoldDB" id="A0A921QVL1"/>
<proteinExistence type="predicted"/>
<gene>
    <name evidence="1" type="ORF">BDA96_06G243800</name>
</gene>